<dbReference type="EMBL" id="BNAH01000012">
    <property type="protein sequence ID" value="GHE97674.1"/>
    <property type="molecule type" value="Genomic_DNA"/>
</dbReference>
<name>A0ABQ3J0J7_9GAMM</name>
<proteinExistence type="predicted"/>
<sequence length="144" mass="17092">MNFSQQQIEHHTQLLRDTLRSDLIWQWDDRLSVLLTEFAQNKSEDVITILRDVFAHEWDKKNIKKAPKDLKNQLGDLITLNKEQKIFTLPATDSVKPTMVAIWWPWGHGSTYSLRLMLLNEAYEFHLPENSRSNVFSFFKRLFS</sequence>
<evidence type="ECO:0000313" key="2">
    <source>
        <dbReference type="Proteomes" id="UP000626370"/>
    </source>
</evidence>
<accession>A0ABQ3J0J7</accession>
<gene>
    <name evidence="1" type="ORF">GCM10011501_29140</name>
</gene>
<comment type="caution">
    <text evidence="1">The sequence shown here is derived from an EMBL/GenBank/DDBJ whole genome shotgun (WGS) entry which is preliminary data.</text>
</comment>
<organism evidence="1 2">
    <name type="scientific">Thalassotalea profundi</name>
    <dbReference type="NCBI Taxonomy" id="2036687"/>
    <lineage>
        <taxon>Bacteria</taxon>
        <taxon>Pseudomonadati</taxon>
        <taxon>Pseudomonadota</taxon>
        <taxon>Gammaproteobacteria</taxon>
        <taxon>Alteromonadales</taxon>
        <taxon>Colwelliaceae</taxon>
        <taxon>Thalassotalea</taxon>
    </lineage>
</organism>
<reference evidence="2" key="1">
    <citation type="journal article" date="2019" name="Int. J. Syst. Evol. Microbiol.">
        <title>The Global Catalogue of Microorganisms (GCM) 10K type strain sequencing project: providing services to taxonomists for standard genome sequencing and annotation.</title>
        <authorList>
            <consortium name="The Broad Institute Genomics Platform"/>
            <consortium name="The Broad Institute Genome Sequencing Center for Infectious Disease"/>
            <person name="Wu L."/>
            <person name="Ma J."/>
        </authorList>
    </citation>
    <scope>NUCLEOTIDE SEQUENCE [LARGE SCALE GENOMIC DNA]</scope>
    <source>
        <strain evidence="2">CGMCC 1.15922</strain>
    </source>
</reference>
<dbReference type="RefSeq" id="WP_189378983.1">
    <property type="nucleotide sequence ID" value="NZ_BNAH01000012.1"/>
</dbReference>
<dbReference type="Proteomes" id="UP000626370">
    <property type="component" value="Unassembled WGS sequence"/>
</dbReference>
<protein>
    <submittedName>
        <fullName evidence="1">Uncharacterized protein</fullName>
    </submittedName>
</protein>
<keyword evidence="2" id="KW-1185">Reference proteome</keyword>
<evidence type="ECO:0000313" key="1">
    <source>
        <dbReference type="EMBL" id="GHE97674.1"/>
    </source>
</evidence>